<evidence type="ECO:0000313" key="4">
    <source>
        <dbReference type="Proteomes" id="UP001174909"/>
    </source>
</evidence>
<comment type="similarity">
    <text evidence="1">Belongs to the anti-sigma-factor antagonist family.</text>
</comment>
<dbReference type="Gene3D" id="3.40.50.620">
    <property type="entry name" value="HUPs"/>
    <property type="match status" value="1"/>
</dbReference>
<dbReference type="PROSITE" id="PS50801">
    <property type="entry name" value="STAS"/>
    <property type="match status" value="1"/>
</dbReference>
<organism evidence="3 4">
    <name type="scientific">Geodia barretti</name>
    <name type="common">Barrett's horny sponge</name>
    <dbReference type="NCBI Taxonomy" id="519541"/>
    <lineage>
        <taxon>Eukaryota</taxon>
        <taxon>Metazoa</taxon>
        <taxon>Porifera</taxon>
        <taxon>Demospongiae</taxon>
        <taxon>Heteroscleromorpha</taxon>
        <taxon>Tetractinellida</taxon>
        <taxon>Astrophorina</taxon>
        <taxon>Geodiidae</taxon>
        <taxon>Geodia</taxon>
    </lineage>
</organism>
<dbReference type="PANTHER" id="PTHR33495">
    <property type="entry name" value="ANTI-SIGMA FACTOR ANTAGONIST TM_1081-RELATED-RELATED"/>
    <property type="match status" value="1"/>
</dbReference>
<proteinExistence type="inferred from homology"/>
<dbReference type="SUPFAM" id="SSF52402">
    <property type="entry name" value="Adenine nucleotide alpha hydrolases-like"/>
    <property type="match status" value="1"/>
</dbReference>
<comment type="caution">
    <text evidence="3">The sequence shown here is derived from an EMBL/GenBank/DDBJ whole genome shotgun (WGS) entry which is preliminary data.</text>
</comment>
<evidence type="ECO:0000313" key="3">
    <source>
        <dbReference type="EMBL" id="CAI8014584.1"/>
    </source>
</evidence>
<evidence type="ECO:0000259" key="2">
    <source>
        <dbReference type="PROSITE" id="PS50801"/>
    </source>
</evidence>
<gene>
    <name evidence="3" type="ORF">GBAR_LOCUS9094</name>
</gene>
<sequence length="255" mass="27889">MAITVSEKEGVVIFRLSGRIITPGVKEVSETVEEALAVHSSPPRLVFDFKEVTGMDSSGLGMLMKIYSQIHPSGGKMAVINVNKRVKNLIVMARLITVFKNFESEDDALAALLQHPDQHGGNADVAATVIRRTEAECSLYDFLDYHVEAVAGNPRQMICEKARSADLVVVGLPEDIRKRRLKLIQSQIDDVLLHITRPIIVVHEQCTLLRKILAVHHGDAYSDHAFGLVAEIAELTKAGILGLALSSTQPEAVPN</sequence>
<keyword evidence="4" id="KW-1185">Reference proteome</keyword>
<reference evidence="3" key="1">
    <citation type="submission" date="2023-03" db="EMBL/GenBank/DDBJ databases">
        <authorList>
            <person name="Steffen K."/>
            <person name="Cardenas P."/>
        </authorList>
    </citation>
    <scope>NUCLEOTIDE SEQUENCE</scope>
</reference>
<dbReference type="AlphaFoldDB" id="A0AA35RP10"/>
<dbReference type="InterPro" id="IPR003658">
    <property type="entry name" value="Anti-sigma_ant"/>
</dbReference>
<dbReference type="InterPro" id="IPR014729">
    <property type="entry name" value="Rossmann-like_a/b/a_fold"/>
</dbReference>
<dbReference type="EMBL" id="CASHTH010001376">
    <property type="protein sequence ID" value="CAI8014584.1"/>
    <property type="molecule type" value="Genomic_DNA"/>
</dbReference>
<dbReference type="NCBIfam" id="TIGR00377">
    <property type="entry name" value="ant_ant_sig"/>
    <property type="match status" value="1"/>
</dbReference>
<dbReference type="CDD" id="cd07043">
    <property type="entry name" value="STAS_anti-anti-sigma_factors"/>
    <property type="match status" value="1"/>
</dbReference>
<dbReference type="Proteomes" id="UP001174909">
    <property type="component" value="Unassembled WGS sequence"/>
</dbReference>
<name>A0AA35RP10_GEOBA</name>
<dbReference type="InterPro" id="IPR002645">
    <property type="entry name" value="STAS_dom"/>
</dbReference>
<evidence type="ECO:0000256" key="1">
    <source>
        <dbReference type="ARBA" id="ARBA00009013"/>
    </source>
</evidence>
<dbReference type="Pfam" id="PF01740">
    <property type="entry name" value="STAS"/>
    <property type="match status" value="1"/>
</dbReference>
<dbReference type="GO" id="GO:0043856">
    <property type="term" value="F:anti-sigma factor antagonist activity"/>
    <property type="evidence" value="ECO:0007669"/>
    <property type="project" value="InterPro"/>
</dbReference>
<protein>
    <submittedName>
        <fullName evidence="3">Anti-sigma F factor antagonist</fullName>
    </submittedName>
</protein>
<feature type="domain" description="STAS" evidence="2">
    <location>
        <begin position="1"/>
        <end position="112"/>
    </location>
</feature>
<dbReference type="Gene3D" id="3.30.750.24">
    <property type="entry name" value="STAS domain"/>
    <property type="match status" value="1"/>
</dbReference>
<accession>A0AA35RP10</accession>
<dbReference type="SUPFAM" id="SSF52091">
    <property type="entry name" value="SpoIIaa-like"/>
    <property type="match status" value="1"/>
</dbReference>
<dbReference type="InterPro" id="IPR036513">
    <property type="entry name" value="STAS_dom_sf"/>
</dbReference>